<evidence type="ECO:0000313" key="9">
    <source>
        <dbReference type="Ensembl" id="ENSGACP00000056650.1"/>
    </source>
</evidence>
<dbReference type="GO" id="GO:0005126">
    <property type="term" value="F:cytokine receptor binding"/>
    <property type="evidence" value="ECO:0007669"/>
    <property type="project" value="InterPro"/>
</dbReference>
<dbReference type="Pfam" id="PF02372">
    <property type="entry name" value="IL15"/>
    <property type="match status" value="1"/>
</dbReference>
<dbReference type="GO" id="GO:0005615">
    <property type="term" value="C:extracellular space"/>
    <property type="evidence" value="ECO:0007669"/>
    <property type="project" value="UniProtKB-KW"/>
</dbReference>
<keyword evidence="3 7" id="KW-0202">Cytokine</keyword>
<dbReference type="Proteomes" id="UP000007635">
    <property type="component" value="Chromosome IV"/>
</dbReference>
<organism evidence="9 10">
    <name type="scientific">Gasterosteus aculeatus aculeatus</name>
    <name type="common">three-spined stickleback</name>
    <dbReference type="NCBI Taxonomy" id="481459"/>
    <lineage>
        <taxon>Eukaryota</taxon>
        <taxon>Metazoa</taxon>
        <taxon>Chordata</taxon>
        <taxon>Craniata</taxon>
        <taxon>Vertebrata</taxon>
        <taxon>Euteleostomi</taxon>
        <taxon>Actinopterygii</taxon>
        <taxon>Neopterygii</taxon>
        <taxon>Teleostei</taxon>
        <taxon>Neoteleostei</taxon>
        <taxon>Acanthomorphata</taxon>
        <taxon>Eupercaria</taxon>
        <taxon>Perciformes</taxon>
        <taxon>Cottioidei</taxon>
        <taxon>Gasterosteales</taxon>
        <taxon>Gasterosteidae</taxon>
        <taxon>Gasterosteus</taxon>
    </lineage>
</organism>
<keyword evidence="5 8" id="KW-0732">Signal</keyword>
<reference evidence="9 10" key="1">
    <citation type="journal article" date="2021" name="G3 (Bethesda)">
        <title>Improved contiguity of the threespine stickleback genome using long-read sequencing.</title>
        <authorList>
            <person name="Nath S."/>
            <person name="Shaw D.E."/>
            <person name="White M.A."/>
        </authorList>
    </citation>
    <scope>NUCLEOTIDE SEQUENCE [LARGE SCALE GENOMIC DNA]</scope>
    <source>
        <strain evidence="9 10">Lake Benthic</strain>
    </source>
</reference>
<evidence type="ECO:0000256" key="3">
    <source>
        <dbReference type="ARBA" id="ARBA00022514"/>
    </source>
</evidence>
<keyword evidence="6" id="KW-1015">Disulfide bond</keyword>
<dbReference type="GO" id="GO:0006955">
    <property type="term" value="P:immune response"/>
    <property type="evidence" value="ECO:0007669"/>
    <property type="project" value="InterPro"/>
</dbReference>
<proteinExistence type="inferred from homology"/>
<name>A0AAQ4R0F7_GASAC</name>
<dbReference type="Ensembl" id="ENSGACT00000082853.1">
    <property type="protein sequence ID" value="ENSGACP00000056650.1"/>
    <property type="gene ID" value="ENSGACG00000030391.1"/>
</dbReference>
<keyword evidence="4" id="KW-0964">Secreted</keyword>
<dbReference type="GeneTree" id="ENSGT00940000177064"/>
<evidence type="ECO:0000256" key="5">
    <source>
        <dbReference type="ARBA" id="ARBA00022729"/>
    </source>
</evidence>
<dbReference type="InterPro" id="IPR003443">
    <property type="entry name" value="IL-15/IL-21_fam"/>
</dbReference>
<feature type="chain" id="PRO_5042892754" description="Interleukin" evidence="8">
    <location>
        <begin position="20"/>
        <end position="135"/>
    </location>
</feature>
<evidence type="ECO:0000256" key="1">
    <source>
        <dbReference type="ARBA" id="ARBA00004613"/>
    </source>
</evidence>
<reference evidence="9" key="3">
    <citation type="submission" date="2025-09" db="UniProtKB">
        <authorList>
            <consortium name="Ensembl"/>
        </authorList>
    </citation>
    <scope>IDENTIFICATION</scope>
</reference>
<evidence type="ECO:0000256" key="2">
    <source>
        <dbReference type="ARBA" id="ARBA00006050"/>
    </source>
</evidence>
<reference evidence="9" key="2">
    <citation type="submission" date="2025-08" db="UniProtKB">
        <authorList>
            <consortium name="Ensembl"/>
        </authorList>
    </citation>
    <scope>IDENTIFICATION</scope>
</reference>
<evidence type="ECO:0000256" key="6">
    <source>
        <dbReference type="ARBA" id="ARBA00023157"/>
    </source>
</evidence>
<dbReference type="SUPFAM" id="SSF47266">
    <property type="entry name" value="4-helical cytokines"/>
    <property type="match status" value="1"/>
</dbReference>
<comment type="similarity">
    <text evidence="2 7">Belongs to the IL-15/IL-21 family.</text>
</comment>
<evidence type="ECO:0000256" key="7">
    <source>
        <dbReference type="RuleBase" id="RU003453"/>
    </source>
</evidence>
<dbReference type="InterPro" id="IPR009079">
    <property type="entry name" value="4_helix_cytokine-like_core"/>
</dbReference>
<evidence type="ECO:0000256" key="8">
    <source>
        <dbReference type="SAM" id="SignalP"/>
    </source>
</evidence>
<evidence type="ECO:0000313" key="10">
    <source>
        <dbReference type="Proteomes" id="UP000007635"/>
    </source>
</evidence>
<dbReference type="AlphaFoldDB" id="A0AAQ4R0F7"/>
<feature type="signal peptide" evidence="8">
    <location>
        <begin position="1"/>
        <end position="19"/>
    </location>
</feature>
<dbReference type="Gene3D" id="1.20.1250.70">
    <property type="entry name" value="Interleukin-15/Interleukin-21"/>
    <property type="match status" value="1"/>
</dbReference>
<comment type="subcellular location">
    <subcellularLocation>
        <location evidence="1">Secreted</location>
    </subcellularLocation>
</comment>
<dbReference type="GO" id="GO:0005125">
    <property type="term" value="F:cytokine activity"/>
    <property type="evidence" value="ECO:0007669"/>
    <property type="project" value="UniProtKB-KW"/>
</dbReference>
<protein>
    <recommendedName>
        <fullName evidence="7">Interleukin</fullName>
    </recommendedName>
</protein>
<sequence length="135" mass="15373">MFFFIQMAYWILLSDCLLARSFPLSDFRAITQSHVECRSDSRFYAPSDVTEACITTALDCVMRELNGTVKEECDDSEQDILDAVESLNHVINRRTTAGHARTDSNECTCERWPLASYAVFKKNTLNLLQMTNTMG</sequence>
<accession>A0AAQ4R0F7</accession>
<evidence type="ECO:0000256" key="4">
    <source>
        <dbReference type="ARBA" id="ARBA00022525"/>
    </source>
</evidence>
<keyword evidence="10" id="KW-1185">Reference proteome</keyword>